<dbReference type="InterPro" id="IPR008271">
    <property type="entry name" value="Ser/Thr_kinase_AS"/>
</dbReference>
<dbReference type="InterPro" id="IPR036691">
    <property type="entry name" value="Endo/exonu/phosph_ase_sf"/>
</dbReference>
<dbReference type="OrthoDB" id="2687620at2759"/>
<dbReference type="EMBL" id="JARK01001390">
    <property type="protein sequence ID" value="EYC10572.1"/>
    <property type="molecule type" value="Genomic_DNA"/>
</dbReference>
<accession>A0A016U6X3</accession>
<gene>
    <name evidence="1" type="primary">Acey_s0054.g2439</name>
    <name evidence="1" type="ORF">Y032_0054g2439</name>
</gene>
<comment type="caution">
    <text evidence="1">The sequence shown here is derived from an EMBL/GenBank/DDBJ whole genome shotgun (WGS) entry which is preliminary data.</text>
</comment>
<dbReference type="PANTHER" id="PTHR23227">
    <property type="entry name" value="BUCENTAUR RELATED"/>
    <property type="match status" value="1"/>
</dbReference>
<dbReference type="STRING" id="53326.A0A016U6X3"/>
<dbReference type="PANTHER" id="PTHR23227:SF67">
    <property type="entry name" value="CRANIOFACIAL DEVELOPMENT PROTEIN 2-LIKE"/>
    <property type="match status" value="1"/>
</dbReference>
<proteinExistence type="predicted"/>
<keyword evidence="2" id="KW-1185">Reference proteome</keyword>
<evidence type="ECO:0000313" key="1">
    <source>
        <dbReference type="EMBL" id="EYC10572.1"/>
    </source>
</evidence>
<organism evidence="1 2">
    <name type="scientific">Ancylostoma ceylanicum</name>
    <dbReference type="NCBI Taxonomy" id="53326"/>
    <lineage>
        <taxon>Eukaryota</taxon>
        <taxon>Metazoa</taxon>
        <taxon>Ecdysozoa</taxon>
        <taxon>Nematoda</taxon>
        <taxon>Chromadorea</taxon>
        <taxon>Rhabditida</taxon>
        <taxon>Rhabditina</taxon>
        <taxon>Rhabditomorpha</taxon>
        <taxon>Strongyloidea</taxon>
        <taxon>Ancylostomatidae</taxon>
        <taxon>Ancylostomatinae</taxon>
        <taxon>Ancylostoma</taxon>
    </lineage>
</organism>
<protein>
    <recommendedName>
        <fullName evidence="3">Protein kinase domain-containing protein</fullName>
    </recommendedName>
</protein>
<dbReference type="PROSITE" id="PS00108">
    <property type="entry name" value="PROTEIN_KINASE_ST"/>
    <property type="match status" value="1"/>
</dbReference>
<dbReference type="InterPro" id="IPR011009">
    <property type="entry name" value="Kinase-like_dom_sf"/>
</dbReference>
<sequence>MMHMTNKEYLRQSTKLIAFLSRTLKPVKFLHSHKYVHRDIKLTNLCIGSGQFSTRIFLIDYGDTVKHGKKIRYGTPDAYTLPYWSLDAHKRLAAREKGDAESWFYVLVDLKNVVAIAIAGTLEEHVLFVDWVSDKLISVRIATDEGFLTVISVHAPQCGCSEADKMAFYDELDEAIRGAPESDYLTSGRDFNGNVGQDRKGVERVHGERGFGIRYQDGDRIVDMAEAHDLVIANRSVPGEEVRINIDQS</sequence>
<dbReference type="GO" id="GO:0004672">
    <property type="term" value="F:protein kinase activity"/>
    <property type="evidence" value="ECO:0007669"/>
    <property type="project" value="InterPro"/>
</dbReference>
<dbReference type="Proteomes" id="UP000024635">
    <property type="component" value="Unassembled WGS sequence"/>
</dbReference>
<name>A0A016U6X3_9BILA</name>
<dbReference type="SUPFAM" id="SSF56112">
    <property type="entry name" value="Protein kinase-like (PK-like)"/>
    <property type="match status" value="1"/>
</dbReference>
<evidence type="ECO:0008006" key="3">
    <source>
        <dbReference type="Google" id="ProtNLM"/>
    </source>
</evidence>
<dbReference type="AlphaFoldDB" id="A0A016U6X3"/>
<dbReference type="InterPro" id="IPR027124">
    <property type="entry name" value="Swc5/CFDP1/2"/>
</dbReference>
<dbReference type="SUPFAM" id="SSF56219">
    <property type="entry name" value="DNase I-like"/>
    <property type="match status" value="1"/>
</dbReference>
<dbReference type="Gene3D" id="1.10.510.10">
    <property type="entry name" value="Transferase(Phosphotransferase) domain 1"/>
    <property type="match status" value="1"/>
</dbReference>
<reference evidence="2" key="1">
    <citation type="journal article" date="2015" name="Nat. Genet.">
        <title>The genome and transcriptome of the zoonotic hookworm Ancylostoma ceylanicum identify infection-specific gene families.</title>
        <authorList>
            <person name="Schwarz E.M."/>
            <person name="Hu Y."/>
            <person name="Antoshechkin I."/>
            <person name="Miller M.M."/>
            <person name="Sternberg P.W."/>
            <person name="Aroian R.V."/>
        </authorList>
    </citation>
    <scope>NUCLEOTIDE SEQUENCE</scope>
    <source>
        <strain evidence="2">HY135</strain>
    </source>
</reference>
<evidence type="ECO:0000313" key="2">
    <source>
        <dbReference type="Proteomes" id="UP000024635"/>
    </source>
</evidence>